<dbReference type="InterPro" id="IPR022124">
    <property type="entry name" value="DUF3659"/>
</dbReference>
<feature type="compositionally biased region" description="Basic and acidic residues" evidence="1">
    <location>
        <begin position="292"/>
        <end position="335"/>
    </location>
</feature>
<organism evidence="3 4">
    <name type="scientific">Sodiomyces alkalinus (strain CBS 110278 / VKM F-3762 / F11)</name>
    <name type="common">Alkaliphilic filamentous fungus</name>
    <dbReference type="NCBI Taxonomy" id="1314773"/>
    <lineage>
        <taxon>Eukaryota</taxon>
        <taxon>Fungi</taxon>
        <taxon>Dikarya</taxon>
        <taxon>Ascomycota</taxon>
        <taxon>Pezizomycotina</taxon>
        <taxon>Sordariomycetes</taxon>
        <taxon>Hypocreomycetidae</taxon>
        <taxon>Glomerellales</taxon>
        <taxon>Plectosphaerellaceae</taxon>
        <taxon>Sodiomyces</taxon>
    </lineage>
</organism>
<feature type="region of interest" description="Disordered" evidence="1">
    <location>
        <begin position="1"/>
        <end position="24"/>
    </location>
</feature>
<feature type="compositionally biased region" description="Basic and acidic residues" evidence="1">
    <location>
        <begin position="177"/>
        <end position="220"/>
    </location>
</feature>
<feature type="compositionally biased region" description="Basic and acidic residues" evidence="1">
    <location>
        <begin position="247"/>
        <end position="267"/>
    </location>
</feature>
<dbReference type="GeneID" id="39577063"/>
<dbReference type="InterPro" id="IPR054256">
    <property type="entry name" value="DUF6987"/>
</dbReference>
<dbReference type="RefSeq" id="XP_028470406.1">
    <property type="nucleotide sequence ID" value="XM_028608585.1"/>
</dbReference>
<feature type="region of interest" description="Disordered" evidence="1">
    <location>
        <begin position="154"/>
        <end position="414"/>
    </location>
</feature>
<feature type="region of interest" description="Disordered" evidence="1">
    <location>
        <begin position="561"/>
        <end position="581"/>
    </location>
</feature>
<reference evidence="3 4" key="1">
    <citation type="journal article" date="2018" name="Mol. Ecol.">
        <title>The obligate alkalophilic soda-lake fungus Sodiomyces alkalinus has shifted to a protein diet.</title>
        <authorList>
            <person name="Grum-Grzhimaylo A.A."/>
            <person name="Falkoski D.L."/>
            <person name="van den Heuvel J."/>
            <person name="Valero-Jimenez C.A."/>
            <person name="Min B."/>
            <person name="Choi I.G."/>
            <person name="Lipzen A."/>
            <person name="Daum C.G."/>
            <person name="Aanen D.K."/>
            <person name="Tsang A."/>
            <person name="Henrissat B."/>
            <person name="Bilanenko E.N."/>
            <person name="de Vries R.P."/>
            <person name="van Kan J.A.L."/>
            <person name="Grigoriev I.V."/>
            <person name="Debets A.J.M."/>
        </authorList>
    </citation>
    <scope>NUCLEOTIDE SEQUENCE [LARGE SCALE GENOMIC DNA]</scope>
    <source>
        <strain evidence="3 4">F11</strain>
    </source>
</reference>
<feature type="region of interest" description="Disordered" evidence="1">
    <location>
        <begin position="836"/>
        <end position="862"/>
    </location>
</feature>
<protein>
    <recommendedName>
        <fullName evidence="2">DUF6987 domain-containing protein</fullName>
    </recommendedName>
</protein>
<keyword evidence="4" id="KW-1185">Reference proteome</keyword>
<dbReference type="OrthoDB" id="4850941at2759"/>
<feature type="compositionally biased region" description="Basic and acidic residues" evidence="1">
    <location>
        <begin position="344"/>
        <end position="374"/>
    </location>
</feature>
<gene>
    <name evidence="3" type="ORF">SODALDRAFT_287967</name>
</gene>
<dbReference type="PANTHER" id="PTHR39461:SF1">
    <property type="entry name" value="LEA DOMAIN PROTEIN (AFU_ORTHOLOGUE AFUA_8G04920)"/>
    <property type="match status" value="1"/>
</dbReference>
<dbReference type="PANTHER" id="PTHR39461">
    <property type="entry name" value="LEA DOMAIN PROTEIN (AFU_ORTHOLOGUE AFUA_8G04920)"/>
    <property type="match status" value="1"/>
</dbReference>
<feature type="region of interest" description="Disordered" evidence="1">
    <location>
        <begin position="767"/>
        <end position="786"/>
    </location>
</feature>
<evidence type="ECO:0000313" key="4">
    <source>
        <dbReference type="Proteomes" id="UP000272025"/>
    </source>
</evidence>
<dbReference type="AlphaFoldDB" id="A0A3N2Q771"/>
<feature type="compositionally biased region" description="Basic and acidic residues" evidence="1">
    <location>
        <begin position="851"/>
        <end position="862"/>
    </location>
</feature>
<feature type="domain" description="DUF6987" evidence="2">
    <location>
        <begin position="853"/>
        <end position="1051"/>
    </location>
</feature>
<dbReference type="Proteomes" id="UP000272025">
    <property type="component" value="Unassembled WGS sequence"/>
</dbReference>
<evidence type="ECO:0000313" key="3">
    <source>
        <dbReference type="EMBL" id="ROT42600.1"/>
    </source>
</evidence>
<proteinExistence type="predicted"/>
<feature type="compositionally biased region" description="Low complexity" evidence="1">
    <location>
        <begin position="225"/>
        <end position="243"/>
    </location>
</feature>
<evidence type="ECO:0000259" key="2">
    <source>
        <dbReference type="Pfam" id="PF22485"/>
    </source>
</evidence>
<feature type="compositionally biased region" description="Acidic residues" evidence="1">
    <location>
        <begin position="389"/>
        <end position="399"/>
    </location>
</feature>
<dbReference type="Pfam" id="PF12396">
    <property type="entry name" value="DUF3659"/>
    <property type="match status" value="7"/>
</dbReference>
<dbReference type="EMBL" id="ML119051">
    <property type="protein sequence ID" value="ROT42600.1"/>
    <property type="molecule type" value="Genomic_DNA"/>
</dbReference>
<name>A0A3N2Q771_SODAK</name>
<dbReference type="STRING" id="1314773.A0A3N2Q771"/>
<accession>A0A3N2Q771</accession>
<sequence>MASPAVEKGKKAPTQQGNPRKFYLPICREGSETDKRKIAEETEVQQKGENLVAGIIGKSGDVLDESGSPVGKVTEGDASDLAGSVVTATGDIIGKKGGVLGHAEPLDDKKTEDGGFSLMGAAKGIKAVVDPADGTVKTISQGLPVLDALKGLGGKGESEAEGAAKGAEGVLGGVLGEKPEERDVGEKEQMTEEAKKKLFEETDKAAEAAPVEVKDQEPAETRSQPPESEAGEAGESKAEAPSGPDTKAAEEKGEEVAEEAPEKKGEEVAEEAPEAEGVSEKAEEAAEGAPEEAEKKAEEAKGAPEELEKEAEGAPEELEKKGEEAPEELEKKTDEAPEGVPEAAETKAEEAKGAPEELEKKAEEAPEELEKKEEEEAPEEELEKKAEEEAPEGAAEEEGQPLTEAAKSQLDEMETVEVPGEMLPAPFQRFEDAEIDDEGKVIYENESIGKVVEGKPEDLAGRAISPGGAVRDDEGSEIGRVELKSEIAREIEEEVKADLSVLKGLRVNKGGNLVNDKNMAIGRVKSGVVKQLVGRKSDELGRIWNDSGEVIGECEVIPEKEREEFKEPAPFEDFPDATVQSNGDIVSKGEVIGKLVDGDPKKLKGKTVDEEGDVQDRQGNVLGHAERWEPEEPEPEAEIDKSILAGKRINKAGFAVDSSGNIFGRVSEGSDIKKLRGRMCNKKGEVISETGDVLGTVDLVPEADREGAKEGPFADLGECTVRKDGMVMTKQEDIVGRLVEGDPKVLFGRLVDEDGEVLDRNGNSIGKAERWEPEAPPEKAKGPMEGRRVNKQGEVYDDDHNLMGKLTSGDLNVCAGKEIDGDNDVVDSKGATVGHVSLLEDIPAPEETPEEKEAREKAEKDEKLAQDLAGVIEQGLDKIRPICNMITDKIDKAERTPKEELDEEELVKQVKPLIEEGGKILSEMNGSIRGMDPDGRIQRNAKQKAGSRDATPGEYHLADVLKELTGTVTTCIDSAKRKIEDMPHAKKELNPLWGLLTEPLFQILAAVGLLLAGVLNLVGRLLSGLGLGGLVDGLLGTLGLNRLLDSLGVGSLLGGKKKK</sequence>
<evidence type="ECO:0000256" key="1">
    <source>
        <dbReference type="SAM" id="MobiDB-lite"/>
    </source>
</evidence>
<feature type="region of interest" description="Disordered" evidence="1">
    <location>
        <begin position="602"/>
        <end position="636"/>
    </location>
</feature>
<dbReference type="Pfam" id="PF22485">
    <property type="entry name" value="DUF6987"/>
    <property type="match status" value="1"/>
</dbReference>